<evidence type="ECO:0000313" key="3">
    <source>
        <dbReference type="EMBL" id="NEV89046.1"/>
    </source>
</evidence>
<protein>
    <submittedName>
        <fullName evidence="3">VWA domain-containing protein</fullName>
    </submittedName>
</protein>
<dbReference type="InterPro" id="IPR019303">
    <property type="entry name" value="vWA_TerF_C"/>
</dbReference>
<dbReference type="SUPFAM" id="SSF53300">
    <property type="entry name" value="vWA-like"/>
    <property type="match status" value="1"/>
</dbReference>
<gene>
    <name evidence="3" type="ORF">GUR47_20565</name>
</gene>
<evidence type="ECO:0000256" key="1">
    <source>
        <dbReference type="SAM" id="MobiDB-lite"/>
    </source>
</evidence>
<dbReference type="EMBL" id="JAAIFS010000004">
    <property type="protein sequence ID" value="NEV89046.1"/>
    <property type="molecule type" value="Genomic_DNA"/>
</dbReference>
<dbReference type="PROSITE" id="PS50234">
    <property type="entry name" value="VWFA"/>
    <property type="match status" value="1"/>
</dbReference>
<name>A0A6B3QLP8_STRTE</name>
<sequence length="494" mass="51560">MGILTLLRNAFGRSRKERTAQAEGATQETAPPATAPEPKLPSQPTAPAEPAETTSAEPESSQIPEPRSESTPDEHDLVKAAFTNITVPKPTTPTPPAPEATPEPNTKPDPEPEREPETEPEAELKPETAREPKAKPKPEAEAEPEPELKPQAEPQAGAEADPEPQAGAEAEPEPQAGAEAEPEPQAGAEAEAEPEAKPDPSDAPAAPPATTPEPAAANGEDTPQGPPAPDDEGSTGGAGGNTDAEGEAEASQPATPPEAPRGNTDAEGEAEASKPATPAARLRSRAPGLTTAYKAAGTALKKHDLTGTRAKVHLVLDRSASMRPYYKDGSAQALAEQTLALAAHLDPEATVHVTFFSTEVDGTGDLTLTDHENKIDELHAALGRMGRTSYHAAVEAVLAHHTEQAPPGTPALVVFQTDGAPDAKTPATQALTDAAANHPNVHFSFVAFGDPENKAFDYLRKLKTGNASHFLAGETPKELTDKELYEAVLATWRP</sequence>
<dbReference type="Gene3D" id="3.40.50.410">
    <property type="entry name" value="von Willebrand factor, type A domain"/>
    <property type="match status" value="1"/>
</dbReference>
<feature type="compositionally biased region" description="Basic and acidic residues" evidence="1">
    <location>
        <begin position="106"/>
        <end position="150"/>
    </location>
</feature>
<feature type="compositionally biased region" description="Low complexity" evidence="1">
    <location>
        <begin position="21"/>
        <end position="32"/>
    </location>
</feature>
<dbReference type="AlphaFoldDB" id="A0A6B3QLP8"/>
<feature type="compositionally biased region" description="Basic and acidic residues" evidence="1">
    <location>
        <begin position="66"/>
        <end position="78"/>
    </location>
</feature>
<evidence type="ECO:0000259" key="2">
    <source>
        <dbReference type="PROSITE" id="PS50234"/>
    </source>
</evidence>
<dbReference type="CDD" id="cd00198">
    <property type="entry name" value="vWFA"/>
    <property type="match status" value="1"/>
</dbReference>
<dbReference type="InterPro" id="IPR002035">
    <property type="entry name" value="VWF_A"/>
</dbReference>
<feature type="region of interest" description="Disordered" evidence="1">
    <location>
        <begin position="1"/>
        <end position="287"/>
    </location>
</feature>
<proteinExistence type="predicted"/>
<feature type="compositionally biased region" description="Low complexity" evidence="1">
    <location>
        <begin position="151"/>
        <end position="189"/>
    </location>
</feature>
<dbReference type="Pfam" id="PF10138">
    <property type="entry name" value="vWA-TerF-like"/>
    <property type="match status" value="1"/>
</dbReference>
<dbReference type="RefSeq" id="WP_164459273.1">
    <property type="nucleotide sequence ID" value="NZ_JAAIFS010000004.1"/>
</dbReference>
<organism evidence="3">
    <name type="scientific">Streptomyces tendae</name>
    <dbReference type="NCBI Taxonomy" id="1932"/>
    <lineage>
        <taxon>Bacteria</taxon>
        <taxon>Bacillati</taxon>
        <taxon>Actinomycetota</taxon>
        <taxon>Actinomycetes</taxon>
        <taxon>Kitasatosporales</taxon>
        <taxon>Streptomycetaceae</taxon>
        <taxon>Streptomyces</taxon>
    </lineage>
</organism>
<feature type="domain" description="VWFA" evidence="2">
    <location>
        <begin position="311"/>
        <end position="488"/>
    </location>
</feature>
<reference evidence="3" key="1">
    <citation type="journal article" date="2020" name="Microorganisms">
        <title>Isolation, Genomic and Metabolomic Characterization of Streptomyces tendae VITAKN with Quorum Sensing Inhibitory Activity from Southern India.</title>
        <authorList>
            <person name="Ishaque N.M."/>
            <person name="Burgsdorf I."/>
            <person name="Limlingan Malit J.J."/>
            <person name="Saha S."/>
            <person name="Teta R."/>
            <person name="Ewe D."/>
            <person name="Kannabiran K."/>
            <person name="Hrouzek P."/>
            <person name="Steindler L."/>
            <person name="Costantino V."/>
            <person name="Saurav K."/>
        </authorList>
    </citation>
    <scope>NUCLEOTIDE SEQUENCE</scope>
    <source>
        <strain evidence="3">VITAKN</strain>
    </source>
</reference>
<dbReference type="InterPro" id="IPR036465">
    <property type="entry name" value="vWFA_dom_sf"/>
</dbReference>
<feature type="compositionally biased region" description="Pro residues" evidence="1">
    <location>
        <begin position="90"/>
        <end position="105"/>
    </location>
</feature>
<accession>A0A6B3QLP8</accession>
<feature type="compositionally biased region" description="Low complexity" evidence="1">
    <location>
        <begin position="42"/>
        <end position="62"/>
    </location>
</feature>
<comment type="caution">
    <text evidence="3">The sequence shown here is derived from an EMBL/GenBank/DDBJ whole genome shotgun (WGS) entry which is preliminary data.</text>
</comment>